<evidence type="ECO:0000256" key="1">
    <source>
        <dbReference type="SAM" id="SignalP"/>
    </source>
</evidence>
<dbReference type="Gene3D" id="3.40.50.150">
    <property type="entry name" value="Vaccinia Virus protein VP39"/>
    <property type="match status" value="1"/>
</dbReference>
<dbReference type="InterPro" id="IPR006342">
    <property type="entry name" value="FkbM_mtfrase"/>
</dbReference>
<keyword evidence="4" id="KW-1185">Reference proteome</keyword>
<proteinExistence type="predicted"/>
<organism evidence="3 4">
    <name type="scientific">Edaphochlamys debaryana</name>
    <dbReference type="NCBI Taxonomy" id="47281"/>
    <lineage>
        <taxon>Eukaryota</taxon>
        <taxon>Viridiplantae</taxon>
        <taxon>Chlorophyta</taxon>
        <taxon>core chlorophytes</taxon>
        <taxon>Chlorophyceae</taxon>
        <taxon>CS clade</taxon>
        <taxon>Chlamydomonadales</taxon>
        <taxon>Chlamydomonadales incertae sedis</taxon>
        <taxon>Edaphochlamys</taxon>
    </lineage>
</organism>
<dbReference type="NCBIfam" id="TIGR01444">
    <property type="entry name" value="fkbM_fam"/>
    <property type="match status" value="1"/>
</dbReference>
<dbReference type="PANTHER" id="PTHR34203:SF13">
    <property type="entry name" value="EXPRESSED PROTEIN"/>
    <property type="match status" value="1"/>
</dbReference>
<dbReference type="PANTHER" id="PTHR34203">
    <property type="entry name" value="METHYLTRANSFERASE, FKBM FAMILY PROTEIN"/>
    <property type="match status" value="1"/>
</dbReference>
<comment type="caution">
    <text evidence="3">The sequence shown here is derived from an EMBL/GenBank/DDBJ whole genome shotgun (WGS) entry which is preliminary data.</text>
</comment>
<dbReference type="Pfam" id="PF05050">
    <property type="entry name" value="Methyltransf_21"/>
    <property type="match status" value="1"/>
</dbReference>
<dbReference type="OrthoDB" id="411251at2759"/>
<dbReference type="EMBL" id="JAEHOE010000013">
    <property type="protein sequence ID" value="KAG2497657.1"/>
    <property type="molecule type" value="Genomic_DNA"/>
</dbReference>
<evidence type="ECO:0000313" key="3">
    <source>
        <dbReference type="EMBL" id="KAG2497657.1"/>
    </source>
</evidence>
<dbReference type="InterPro" id="IPR029063">
    <property type="entry name" value="SAM-dependent_MTases_sf"/>
</dbReference>
<name>A0A835Y7D7_9CHLO</name>
<dbReference type="InterPro" id="IPR052514">
    <property type="entry name" value="SAM-dependent_MTase"/>
</dbReference>
<keyword evidence="1" id="KW-0732">Signal</keyword>
<protein>
    <recommendedName>
        <fullName evidence="2">Methyltransferase FkbM domain-containing protein</fullName>
    </recommendedName>
</protein>
<accession>A0A835Y7D7</accession>
<evidence type="ECO:0000259" key="2">
    <source>
        <dbReference type="Pfam" id="PF05050"/>
    </source>
</evidence>
<feature type="signal peptide" evidence="1">
    <location>
        <begin position="1"/>
        <end position="36"/>
    </location>
</feature>
<dbReference type="Proteomes" id="UP000612055">
    <property type="component" value="Unassembled WGS sequence"/>
</dbReference>
<sequence length="546" mass="60224">MRRANALRGAPELVTWRWCFLAALALCSSAWGLVQAATPDASIRSVCTNTCNLARNGVCEEGRAGPGQQLTDSAIVYCDLGTDCDDCGPWNTTAPAAATYWEDTKKAGPIRWLRAREAQVRVKPAGLGEVLPFDLLFAYTDPGKDVDVSYYMESMGMVEPKITKIFYRILKDRCVRPDGGRELVVDVGANFGWFALVAARMGCRVIAYEPVPLFHWFLEYNVHINDFATRIEIRSKIVSHEAGKALTMVVPSDGIWGTAGIGGHNIDKSMEGKKYEIDVPSVRLEDEVQEDVLLMKVDVEGWEWAVLQGAEGLLSKFNVENVVMEYSPGVAERQRDYAALNATVRMLVDLLGRHGYRLGHIGDARVLREAFDQPVKPMREITLDNLKYDAEDVRLRRERQLAKERMGGGAPRCGLAPELLALWGACFSSPESLSPRSLRSELDHNTNVWAVKGRSTPLLALEGVVGILDPNDPPTKYTQTNALDVGMGARHCRQLGPKVQVRHRCRCSDADVCGPEQALVERLAASLGAIPQNYVLGDARQALGLK</sequence>
<feature type="domain" description="Methyltransferase FkbM" evidence="2">
    <location>
        <begin position="186"/>
        <end position="358"/>
    </location>
</feature>
<gene>
    <name evidence="3" type="ORF">HYH03_004396</name>
</gene>
<evidence type="ECO:0000313" key="4">
    <source>
        <dbReference type="Proteomes" id="UP000612055"/>
    </source>
</evidence>
<reference evidence="3" key="1">
    <citation type="journal article" date="2020" name="bioRxiv">
        <title>Comparative genomics of Chlamydomonas.</title>
        <authorList>
            <person name="Craig R.J."/>
            <person name="Hasan A.R."/>
            <person name="Ness R.W."/>
            <person name="Keightley P.D."/>
        </authorList>
    </citation>
    <scope>NUCLEOTIDE SEQUENCE</scope>
    <source>
        <strain evidence="3">CCAP 11/70</strain>
    </source>
</reference>
<dbReference type="AlphaFoldDB" id="A0A835Y7D7"/>
<dbReference type="SUPFAM" id="SSF53335">
    <property type="entry name" value="S-adenosyl-L-methionine-dependent methyltransferases"/>
    <property type="match status" value="1"/>
</dbReference>
<feature type="chain" id="PRO_5032528027" description="Methyltransferase FkbM domain-containing protein" evidence="1">
    <location>
        <begin position="37"/>
        <end position="546"/>
    </location>
</feature>